<dbReference type="InterPro" id="IPR015590">
    <property type="entry name" value="Aldehyde_DH_dom"/>
</dbReference>
<organism evidence="6 7">
    <name type="scientific">Nocardioides mesophilus</name>
    <dbReference type="NCBI Taxonomy" id="433659"/>
    <lineage>
        <taxon>Bacteria</taxon>
        <taxon>Bacillati</taxon>
        <taxon>Actinomycetota</taxon>
        <taxon>Actinomycetes</taxon>
        <taxon>Propionibacteriales</taxon>
        <taxon>Nocardioidaceae</taxon>
        <taxon>Nocardioides</taxon>
    </lineage>
</organism>
<accession>A0A7G9RHR3</accession>
<dbReference type="Gene3D" id="3.40.605.10">
    <property type="entry name" value="Aldehyde Dehydrogenase, Chain A, domain 1"/>
    <property type="match status" value="1"/>
</dbReference>
<evidence type="ECO:0000256" key="3">
    <source>
        <dbReference type="PROSITE-ProRule" id="PRU10007"/>
    </source>
</evidence>
<evidence type="ECO:0000313" key="7">
    <source>
        <dbReference type="Proteomes" id="UP000515947"/>
    </source>
</evidence>
<dbReference type="InterPro" id="IPR016161">
    <property type="entry name" value="Ald_DH/histidinol_DH"/>
</dbReference>
<keyword evidence="7" id="KW-1185">Reference proteome</keyword>
<dbReference type="KEGG" id="nmes:H9L09_18035"/>
<sequence>MTTWDRMYVDGRWQHPSDPALIEVVHPCSEEVVALVASCAAVDVDVAVQAARRAFPDWSDAPVATRQGRLRRLLEGMRAQADELASLVELEIGAPWPLARSEHVDTPLAMLEDCLELVGQCHDERIGNSLVVREPVGVVAAITPWNYPLYQLVAKVAPALAVGCTVVAKPAEIAPLSTYRFTEILHEAGFPAGVFNLVPGSGSVVGEALSAHPDVDMVSFTGSTAAGARVSAAAAPSVKRVALELGGKSASVVLEGSDLDAAVTATVQNCMSNSGQSCSAWTRLLVPRAEHARAAQVAAAAARELSDGLGPVASRAQFDSVQSYIAAGIDEGAQLVAGGLGRPAHLSSGYYVPATVFAQVDPSMRIAREEIFGPVLVVISYDDVDDAVRIANDSPYGLHGAVWAGTEEHGVAVARRLRTGQVDVNGGQFNVSAPFGGYKKSGNGRELGRFGLEEFLETKAIQL</sequence>
<dbReference type="Proteomes" id="UP000515947">
    <property type="component" value="Chromosome"/>
</dbReference>
<proteinExistence type="inferred from homology"/>
<evidence type="ECO:0000259" key="5">
    <source>
        <dbReference type="Pfam" id="PF00171"/>
    </source>
</evidence>
<evidence type="ECO:0000313" key="6">
    <source>
        <dbReference type="EMBL" id="QNN55138.1"/>
    </source>
</evidence>
<dbReference type="InterPro" id="IPR016163">
    <property type="entry name" value="Ald_DH_C"/>
</dbReference>
<dbReference type="AlphaFoldDB" id="A0A7G9RHR3"/>
<dbReference type="FunFam" id="3.40.605.10:FF:000007">
    <property type="entry name" value="NAD/NADP-dependent betaine aldehyde dehydrogenase"/>
    <property type="match status" value="1"/>
</dbReference>
<keyword evidence="2 4" id="KW-0560">Oxidoreductase</keyword>
<dbReference type="EMBL" id="CP060713">
    <property type="protein sequence ID" value="QNN55138.1"/>
    <property type="molecule type" value="Genomic_DNA"/>
</dbReference>
<dbReference type="PROSITE" id="PS00687">
    <property type="entry name" value="ALDEHYDE_DEHYDR_GLU"/>
    <property type="match status" value="1"/>
</dbReference>
<gene>
    <name evidence="6" type="ORF">H9L09_18035</name>
</gene>
<name>A0A7G9RHR3_9ACTN</name>
<dbReference type="PANTHER" id="PTHR42804:SF1">
    <property type="entry name" value="ALDEHYDE DEHYDROGENASE-RELATED"/>
    <property type="match status" value="1"/>
</dbReference>
<reference evidence="6 7" key="1">
    <citation type="submission" date="2020-08" db="EMBL/GenBank/DDBJ databases">
        <title>Genome sequence of Nocardioides mesophilus KACC 16243T.</title>
        <authorList>
            <person name="Hyun D.-W."/>
            <person name="Bae J.-W."/>
        </authorList>
    </citation>
    <scope>NUCLEOTIDE SEQUENCE [LARGE SCALE GENOMIC DNA]</scope>
    <source>
        <strain evidence="6 7">KACC 16243</strain>
    </source>
</reference>
<feature type="domain" description="Aldehyde dehydrogenase" evidence="5">
    <location>
        <begin position="13"/>
        <end position="461"/>
    </location>
</feature>
<dbReference type="Pfam" id="PF00171">
    <property type="entry name" value="Aldedh"/>
    <property type="match status" value="1"/>
</dbReference>
<evidence type="ECO:0000256" key="1">
    <source>
        <dbReference type="ARBA" id="ARBA00009986"/>
    </source>
</evidence>
<dbReference type="PANTHER" id="PTHR42804">
    <property type="entry name" value="ALDEHYDE DEHYDROGENASE"/>
    <property type="match status" value="1"/>
</dbReference>
<feature type="active site" evidence="3">
    <location>
        <position position="244"/>
    </location>
</feature>
<dbReference type="GO" id="GO:0016620">
    <property type="term" value="F:oxidoreductase activity, acting on the aldehyde or oxo group of donors, NAD or NADP as acceptor"/>
    <property type="evidence" value="ECO:0007669"/>
    <property type="project" value="InterPro"/>
</dbReference>
<dbReference type="SUPFAM" id="SSF53720">
    <property type="entry name" value="ALDH-like"/>
    <property type="match status" value="1"/>
</dbReference>
<evidence type="ECO:0000256" key="4">
    <source>
        <dbReference type="RuleBase" id="RU003345"/>
    </source>
</evidence>
<protein>
    <submittedName>
        <fullName evidence="6">Aldehyde dehydrogenase family protein</fullName>
    </submittedName>
</protein>
<dbReference type="InterPro" id="IPR029510">
    <property type="entry name" value="Ald_DH_CS_GLU"/>
</dbReference>
<comment type="similarity">
    <text evidence="1 4">Belongs to the aldehyde dehydrogenase family.</text>
</comment>
<dbReference type="Gene3D" id="3.40.309.10">
    <property type="entry name" value="Aldehyde Dehydrogenase, Chain A, domain 2"/>
    <property type="match status" value="1"/>
</dbReference>
<dbReference type="InterPro" id="IPR016162">
    <property type="entry name" value="Ald_DH_N"/>
</dbReference>
<dbReference type="CDD" id="cd07138">
    <property type="entry name" value="ALDH_CddD_SSP0762"/>
    <property type="match status" value="1"/>
</dbReference>
<evidence type="ECO:0000256" key="2">
    <source>
        <dbReference type="ARBA" id="ARBA00023002"/>
    </source>
</evidence>